<dbReference type="SMART" id="SM00516">
    <property type="entry name" value="SEC14"/>
    <property type="match status" value="1"/>
</dbReference>
<dbReference type="SUPFAM" id="SSF46938">
    <property type="entry name" value="CRAL/TRIO N-terminal domain"/>
    <property type="match status" value="1"/>
</dbReference>
<dbReference type="EMBL" id="VXIV02000377">
    <property type="protein sequence ID" value="KAF6038691.1"/>
    <property type="molecule type" value="Genomic_DNA"/>
</dbReference>
<dbReference type="Pfam" id="PF00650">
    <property type="entry name" value="CRAL_TRIO"/>
    <property type="match status" value="1"/>
</dbReference>
<dbReference type="Gene3D" id="3.40.525.10">
    <property type="entry name" value="CRAL-TRIO lipid binding domain"/>
    <property type="match status" value="1"/>
</dbReference>
<dbReference type="GO" id="GO:0012505">
    <property type="term" value="C:endomembrane system"/>
    <property type="evidence" value="ECO:0007669"/>
    <property type="project" value="TreeGrafter"/>
</dbReference>
<feature type="domain" description="CRAL-TRIO" evidence="3">
    <location>
        <begin position="89"/>
        <end position="244"/>
    </location>
</feature>
<dbReference type="Proteomes" id="UP000593567">
    <property type="component" value="Unassembled WGS sequence"/>
</dbReference>
<sequence>MAAPLDDLPESEKLRLAEEARTAFFRQYGAEAASKYDSRDVDRVRDSDTWLRHFLLHQKYRISDAVKMMDVTLSWRKEFGVNDITEESLPLYLRQRGAVYFHNKNLSGNDILYFKIKLNNKSDAAAVKASRLLITYLLDNYQKRKPLHRVVALLDMSDVGLTNVDIDLTKFLITCFTTYFPGMLEYLLVFDMPWIINTVWAVVKVMLSAEEQKRVIFCKKNSVQQYIDKSQLYQHMGGLDKHVFQYTTLLDGVEFDDEVAVDEEEVTTFQETEDHTEQSEQVPSDSPAGVTPPLPDITQQVPAATSNSHSKKQVNWAISHDVKEFTPPSTSSTPPESPQSKSAPHHEGENVSNSNSKPPLHHVTVLPTSELQFTRAGINEEAHCSLKLTNDQSVVLAYKVKTTDPKNYRVKQGRGLLAPSNSETVHITLLAGKEIKRDKFLVLSAKLDSADLTQSELAATWKTFSKSQIHEHKLRCHEAALDLNSSVSPVMLTSNPSFNSSSASGLMANTKSTTQEQTTSLELRLEKLQAEQDQVKLLLKIIIALLMLIISLIFAR</sequence>
<dbReference type="InterPro" id="IPR013783">
    <property type="entry name" value="Ig-like_fold"/>
</dbReference>
<evidence type="ECO:0000313" key="6">
    <source>
        <dbReference type="Proteomes" id="UP000593567"/>
    </source>
</evidence>
<feature type="region of interest" description="Disordered" evidence="1">
    <location>
        <begin position="264"/>
        <end position="362"/>
    </location>
</feature>
<dbReference type="PANTHER" id="PTHR46384">
    <property type="entry name" value="MOTILE SPERM DOMAIN-CONTAINING PROTEIN 2"/>
    <property type="match status" value="1"/>
</dbReference>
<dbReference type="PANTHER" id="PTHR46384:SF1">
    <property type="entry name" value="MOTILE SPERM DOMAIN-CONTAINING PROTEIN 2"/>
    <property type="match status" value="1"/>
</dbReference>
<dbReference type="GO" id="GO:0140284">
    <property type="term" value="C:endoplasmic reticulum-endosome membrane contact site"/>
    <property type="evidence" value="ECO:0007669"/>
    <property type="project" value="TreeGrafter"/>
</dbReference>
<evidence type="ECO:0000313" key="5">
    <source>
        <dbReference type="EMBL" id="KAF6038691.1"/>
    </source>
</evidence>
<dbReference type="AlphaFoldDB" id="A0A7J7KKV5"/>
<dbReference type="InterPro" id="IPR000535">
    <property type="entry name" value="MSP_dom"/>
</dbReference>
<keyword evidence="2" id="KW-0472">Membrane</keyword>
<gene>
    <name evidence="5" type="ORF">EB796_003020</name>
</gene>
<feature type="transmembrane region" description="Helical" evidence="2">
    <location>
        <begin position="537"/>
        <end position="555"/>
    </location>
</feature>
<dbReference type="Gene3D" id="2.60.40.10">
    <property type="entry name" value="Immunoglobulins"/>
    <property type="match status" value="1"/>
</dbReference>
<organism evidence="5 6">
    <name type="scientific">Bugula neritina</name>
    <name type="common">Brown bryozoan</name>
    <name type="synonym">Sertularia neritina</name>
    <dbReference type="NCBI Taxonomy" id="10212"/>
    <lineage>
        <taxon>Eukaryota</taxon>
        <taxon>Metazoa</taxon>
        <taxon>Spiralia</taxon>
        <taxon>Lophotrochozoa</taxon>
        <taxon>Bryozoa</taxon>
        <taxon>Gymnolaemata</taxon>
        <taxon>Cheilostomatida</taxon>
        <taxon>Flustrina</taxon>
        <taxon>Buguloidea</taxon>
        <taxon>Bugulidae</taxon>
        <taxon>Bugula</taxon>
    </lineage>
</organism>
<feature type="compositionally biased region" description="Low complexity" evidence="1">
    <location>
        <begin position="326"/>
        <end position="340"/>
    </location>
</feature>
<dbReference type="InterPro" id="IPR036273">
    <property type="entry name" value="CRAL/TRIO_N_dom_sf"/>
</dbReference>
<dbReference type="Pfam" id="PF00635">
    <property type="entry name" value="Motile_Sperm"/>
    <property type="match status" value="1"/>
</dbReference>
<dbReference type="SUPFAM" id="SSF49354">
    <property type="entry name" value="PapD-like"/>
    <property type="match status" value="1"/>
</dbReference>
<dbReference type="PROSITE" id="PS50191">
    <property type="entry name" value="CRAL_TRIO"/>
    <property type="match status" value="1"/>
</dbReference>
<evidence type="ECO:0000259" key="4">
    <source>
        <dbReference type="PROSITE" id="PS50202"/>
    </source>
</evidence>
<reference evidence="5" key="1">
    <citation type="submission" date="2020-06" db="EMBL/GenBank/DDBJ databases">
        <title>Draft genome of Bugula neritina, a colonial animal packing powerful symbionts and potential medicines.</title>
        <authorList>
            <person name="Rayko M."/>
        </authorList>
    </citation>
    <scope>NUCLEOTIDE SEQUENCE [LARGE SCALE GENOMIC DNA]</scope>
    <source>
        <strain evidence="5">Kwan_BN1</strain>
    </source>
</reference>
<feature type="compositionally biased region" description="Polar residues" evidence="1">
    <location>
        <begin position="297"/>
        <end position="308"/>
    </location>
</feature>
<dbReference type="InterPro" id="IPR036865">
    <property type="entry name" value="CRAL-TRIO_dom_sf"/>
</dbReference>
<keyword evidence="6" id="KW-1185">Reference proteome</keyword>
<protein>
    <submittedName>
        <fullName evidence="5">MOSPD2</fullName>
    </submittedName>
</protein>
<evidence type="ECO:0000256" key="1">
    <source>
        <dbReference type="SAM" id="MobiDB-lite"/>
    </source>
</evidence>
<feature type="domain" description="MSP" evidence="4">
    <location>
        <begin position="362"/>
        <end position="479"/>
    </location>
</feature>
<evidence type="ECO:0000256" key="2">
    <source>
        <dbReference type="SAM" id="Phobius"/>
    </source>
</evidence>
<accession>A0A7J7KKV5</accession>
<dbReference type="InterPro" id="IPR053012">
    <property type="entry name" value="ER-organelle_contact"/>
</dbReference>
<evidence type="ECO:0000259" key="3">
    <source>
        <dbReference type="PROSITE" id="PS50191"/>
    </source>
</evidence>
<dbReference type="InterPro" id="IPR001251">
    <property type="entry name" value="CRAL-TRIO_dom"/>
</dbReference>
<dbReference type="InterPro" id="IPR008962">
    <property type="entry name" value="PapD-like_sf"/>
</dbReference>
<dbReference type="CDD" id="cd00170">
    <property type="entry name" value="SEC14"/>
    <property type="match status" value="1"/>
</dbReference>
<dbReference type="OrthoDB" id="75724at2759"/>
<dbReference type="PROSITE" id="PS50202">
    <property type="entry name" value="MSP"/>
    <property type="match status" value="1"/>
</dbReference>
<dbReference type="SUPFAM" id="SSF52087">
    <property type="entry name" value="CRAL/TRIO domain"/>
    <property type="match status" value="1"/>
</dbReference>
<name>A0A7J7KKV5_BUGNE</name>
<proteinExistence type="predicted"/>
<keyword evidence="2" id="KW-0812">Transmembrane</keyword>
<keyword evidence="2" id="KW-1133">Transmembrane helix</keyword>
<comment type="caution">
    <text evidence="5">The sequence shown here is derived from an EMBL/GenBank/DDBJ whole genome shotgun (WGS) entry which is preliminary data.</text>
</comment>